<sequence length="90" mass="10580">MTTIMLFIFSIVMIWKQMQQKSAPCGKRDENEVELVIIAIANIKVMHHTNIGITGTIRRNLQRTTISYKHIQLHMEKNSFFKIRTLDHLL</sequence>
<dbReference type="AlphaFoldDB" id="A0A0V0REN7"/>
<dbReference type="Proteomes" id="UP000054630">
    <property type="component" value="Unassembled WGS sequence"/>
</dbReference>
<evidence type="ECO:0008006" key="4">
    <source>
        <dbReference type="Google" id="ProtNLM"/>
    </source>
</evidence>
<reference evidence="2 3" key="1">
    <citation type="submission" date="2015-01" db="EMBL/GenBank/DDBJ databases">
        <title>Evolution of Trichinella species and genotypes.</title>
        <authorList>
            <person name="Korhonen P.K."/>
            <person name="Edoardo P."/>
            <person name="Giuseppe L.R."/>
            <person name="Gasser R.B."/>
        </authorList>
    </citation>
    <scope>NUCLEOTIDE SEQUENCE [LARGE SCALE GENOMIC DNA]</scope>
    <source>
        <strain evidence="2">ISS37</strain>
    </source>
</reference>
<protein>
    <recommendedName>
        <fullName evidence="4">Secreted protein</fullName>
    </recommendedName>
</protein>
<evidence type="ECO:0000256" key="1">
    <source>
        <dbReference type="SAM" id="SignalP"/>
    </source>
</evidence>
<keyword evidence="1" id="KW-0732">Signal</keyword>
<keyword evidence="3" id="KW-1185">Reference proteome</keyword>
<evidence type="ECO:0000313" key="3">
    <source>
        <dbReference type="Proteomes" id="UP000054630"/>
    </source>
</evidence>
<organism evidence="2 3">
    <name type="scientific">Trichinella nelsoni</name>
    <dbReference type="NCBI Taxonomy" id="6336"/>
    <lineage>
        <taxon>Eukaryota</taxon>
        <taxon>Metazoa</taxon>
        <taxon>Ecdysozoa</taxon>
        <taxon>Nematoda</taxon>
        <taxon>Enoplea</taxon>
        <taxon>Dorylaimia</taxon>
        <taxon>Trichinellida</taxon>
        <taxon>Trichinellidae</taxon>
        <taxon>Trichinella</taxon>
    </lineage>
</organism>
<dbReference type="EMBL" id="JYDL01000291">
    <property type="protein sequence ID" value="KRX12696.1"/>
    <property type="molecule type" value="Genomic_DNA"/>
</dbReference>
<feature type="signal peptide" evidence="1">
    <location>
        <begin position="1"/>
        <end position="20"/>
    </location>
</feature>
<gene>
    <name evidence="2" type="ORF">T07_3817</name>
</gene>
<feature type="non-terminal residue" evidence="2">
    <location>
        <position position="90"/>
    </location>
</feature>
<evidence type="ECO:0000313" key="2">
    <source>
        <dbReference type="EMBL" id="KRX12696.1"/>
    </source>
</evidence>
<feature type="chain" id="PRO_5006867757" description="Secreted protein" evidence="1">
    <location>
        <begin position="21"/>
        <end position="90"/>
    </location>
</feature>
<proteinExistence type="predicted"/>
<name>A0A0V0REN7_9BILA</name>
<accession>A0A0V0REN7</accession>
<comment type="caution">
    <text evidence="2">The sequence shown here is derived from an EMBL/GenBank/DDBJ whole genome shotgun (WGS) entry which is preliminary data.</text>
</comment>